<keyword evidence="4 6" id="KW-0472">Membrane</keyword>
<reference evidence="8" key="1">
    <citation type="submission" date="2025-08" db="UniProtKB">
        <authorList>
            <consortium name="Ensembl"/>
        </authorList>
    </citation>
    <scope>IDENTIFICATION</scope>
</reference>
<dbReference type="GO" id="GO:0007009">
    <property type="term" value="P:plasma membrane organization"/>
    <property type="evidence" value="ECO:0007669"/>
    <property type="project" value="TreeGrafter"/>
</dbReference>
<evidence type="ECO:0000256" key="4">
    <source>
        <dbReference type="ARBA" id="ARBA00023136"/>
    </source>
</evidence>
<protein>
    <submittedName>
        <fullName evidence="8">TLC domain containing 1</fullName>
    </submittedName>
</protein>
<comment type="subcellular location">
    <subcellularLocation>
        <location evidence="1">Membrane</location>
        <topology evidence="1">Multi-pass membrane protein</topology>
    </subcellularLocation>
</comment>
<evidence type="ECO:0000256" key="3">
    <source>
        <dbReference type="ARBA" id="ARBA00022989"/>
    </source>
</evidence>
<dbReference type="GO" id="GO:0097035">
    <property type="term" value="P:regulation of membrane lipid distribution"/>
    <property type="evidence" value="ECO:0007669"/>
    <property type="project" value="TreeGrafter"/>
</dbReference>
<evidence type="ECO:0000256" key="5">
    <source>
        <dbReference type="SAM" id="MobiDB-lite"/>
    </source>
</evidence>
<feature type="transmembrane region" description="Helical" evidence="6">
    <location>
        <begin position="169"/>
        <end position="191"/>
    </location>
</feature>
<evidence type="ECO:0000256" key="1">
    <source>
        <dbReference type="ARBA" id="ARBA00004141"/>
    </source>
</evidence>
<evidence type="ECO:0000313" key="9">
    <source>
        <dbReference type="Proteomes" id="UP000694545"/>
    </source>
</evidence>
<evidence type="ECO:0000313" key="8">
    <source>
        <dbReference type="Ensembl" id="ENSVKKP00000000087.1"/>
    </source>
</evidence>
<dbReference type="InterPro" id="IPR006634">
    <property type="entry name" value="TLC-dom"/>
</dbReference>
<dbReference type="Ensembl" id="ENSVKKT00000000091.1">
    <property type="protein sequence ID" value="ENSVKKP00000000087.1"/>
    <property type="gene ID" value="ENSVKKG00000000092.1"/>
</dbReference>
<dbReference type="GO" id="GO:0005886">
    <property type="term" value="C:plasma membrane"/>
    <property type="evidence" value="ECO:0007669"/>
    <property type="project" value="TreeGrafter"/>
</dbReference>
<dbReference type="SMART" id="SM00724">
    <property type="entry name" value="TLC"/>
    <property type="match status" value="1"/>
</dbReference>
<sequence>MPRNAPLLAAPPPARPPSQRRRDGARRHGGIPRLSRPARTGSRYSGRTGRPGARDWRNLLVSFVHSVVAGAWAVVGVWIMPEMFADLVHTTPSSGHLLLCFSGGKGGCPELKSHVNAVSGLCSGIFRNRFVAAGLVLLLVEVSNIFLTVRMLLRLGNLPFHTLYRINKYLNVTFYFVFRVAPQAYLTWYFFRFVEMEGQGAYLMVHLVLLDAMIMSYCLRLLRSDFCVNSQRRDPGEEKFLMD</sequence>
<feature type="domain" description="TLC" evidence="7">
    <location>
        <begin position="54"/>
        <end position="230"/>
    </location>
</feature>
<keyword evidence="3 6" id="KW-1133">Transmembrane helix</keyword>
<dbReference type="GO" id="GO:0071709">
    <property type="term" value="P:membrane assembly"/>
    <property type="evidence" value="ECO:0007669"/>
    <property type="project" value="TreeGrafter"/>
</dbReference>
<dbReference type="Proteomes" id="UP000694545">
    <property type="component" value="Unplaced"/>
</dbReference>
<evidence type="ECO:0000259" key="7">
    <source>
        <dbReference type="SMART" id="SM00724"/>
    </source>
</evidence>
<feature type="transmembrane region" description="Helical" evidence="6">
    <location>
        <begin position="59"/>
        <end position="80"/>
    </location>
</feature>
<name>A0A8D2IVL7_VARKO</name>
<evidence type="ECO:0000256" key="6">
    <source>
        <dbReference type="SAM" id="Phobius"/>
    </source>
</evidence>
<reference evidence="8" key="2">
    <citation type="submission" date="2025-09" db="UniProtKB">
        <authorList>
            <consortium name="Ensembl"/>
        </authorList>
    </citation>
    <scope>IDENTIFICATION</scope>
</reference>
<dbReference type="PANTHER" id="PTHR13439">
    <property type="entry name" value="CT120 PROTEIN"/>
    <property type="match status" value="1"/>
</dbReference>
<dbReference type="PANTHER" id="PTHR13439:SF5">
    <property type="entry name" value="TLC DOMAIN-CONTAINING PROTEIN 1"/>
    <property type="match status" value="1"/>
</dbReference>
<dbReference type="AlphaFoldDB" id="A0A8D2IVL7"/>
<feature type="transmembrane region" description="Helical" evidence="6">
    <location>
        <begin position="130"/>
        <end position="149"/>
    </location>
</feature>
<evidence type="ECO:0000256" key="2">
    <source>
        <dbReference type="ARBA" id="ARBA00022692"/>
    </source>
</evidence>
<feature type="transmembrane region" description="Helical" evidence="6">
    <location>
        <begin position="203"/>
        <end position="222"/>
    </location>
</feature>
<feature type="region of interest" description="Disordered" evidence="5">
    <location>
        <begin position="1"/>
        <end position="50"/>
    </location>
</feature>
<accession>A0A8D2IVL7</accession>
<proteinExistence type="predicted"/>
<keyword evidence="9" id="KW-1185">Reference proteome</keyword>
<feature type="compositionally biased region" description="Low complexity" evidence="5">
    <location>
        <begin position="39"/>
        <end position="50"/>
    </location>
</feature>
<keyword evidence="2 6" id="KW-0812">Transmembrane</keyword>
<dbReference type="GO" id="GO:0055091">
    <property type="term" value="P:phospholipid homeostasis"/>
    <property type="evidence" value="ECO:0007669"/>
    <property type="project" value="TreeGrafter"/>
</dbReference>
<dbReference type="InterPro" id="IPR050846">
    <property type="entry name" value="TLCD"/>
</dbReference>
<organism evidence="8 9">
    <name type="scientific">Varanus komodoensis</name>
    <name type="common">Komodo dragon</name>
    <dbReference type="NCBI Taxonomy" id="61221"/>
    <lineage>
        <taxon>Eukaryota</taxon>
        <taxon>Metazoa</taxon>
        <taxon>Chordata</taxon>
        <taxon>Craniata</taxon>
        <taxon>Vertebrata</taxon>
        <taxon>Euteleostomi</taxon>
        <taxon>Lepidosauria</taxon>
        <taxon>Squamata</taxon>
        <taxon>Bifurcata</taxon>
        <taxon>Unidentata</taxon>
        <taxon>Episquamata</taxon>
        <taxon>Toxicofera</taxon>
        <taxon>Anguimorpha</taxon>
        <taxon>Paleoanguimorpha</taxon>
        <taxon>Varanoidea</taxon>
        <taxon>Varanidae</taxon>
        <taxon>Varanus</taxon>
    </lineage>
</organism>